<accession>A0AB33XG09</accession>
<dbReference type="Proteomes" id="UP000005514">
    <property type="component" value="Unassembled WGS sequence"/>
</dbReference>
<comment type="caution">
    <text evidence="1">The sequence shown here is derived from an EMBL/GenBank/DDBJ whole genome shotgun (WGS) entry which is preliminary data.</text>
</comment>
<gene>
    <name evidence="1" type="ORF">HPHPH42_1400</name>
</gene>
<name>A0AB33XG09_HELPX</name>
<dbReference type="EMBL" id="AKON01000015">
    <property type="protein sequence ID" value="EJB61017.1"/>
    <property type="molecule type" value="Genomic_DNA"/>
</dbReference>
<evidence type="ECO:0000313" key="1">
    <source>
        <dbReference type="EMBL" id="EJB61017.1"/>
    </source>
</evidence>
<protein>
    <submittedName>
        <fullName evidence="1">Uncharacterized protein</fullName>
    </submittedName>
</protein>
<reference evidence="1 2" key="1">
    <citation type="submission" date="2012-04" db="EMBL/GenBank/DDBJ databases">
        <title>Genome sequence of Helicobacter pylori Hp H-42.</title>
        <authorList>
            <person name="Blanchard T.G."/>
            <person name="Czinn S.J."/>
            <person name="McCracken C."/>
            <person name="Abolude K."/>
            <person name="Maroo A."/>
            <person name="Santana-Cruz I."/>
            <person name="Tallon L.J."/>
            <person name="Ficke F.W.F."/>
        </authorList>
    </citation>
    <scope>NUCLEOTIDE SEQUENCE [LARGE SCALE GENOMIC DNA]</scope>
    <source>
        <strain evidence="1 2">Hp H-42</strain>
    </source>
</reference>
<evidence type="ECO:0000313" key="2">
    <source>
        <dbReference type="Proteomes" id="UP000005514"/>
    </source>
</evidence>
<dbReference type="AlphaFoldDB" id="A0AB33XG09"/>
<organism evidence="1 2">
    <name type="scientific">Helicobacter pylori Hp H-42</name>
    <dbReference type="NCBI Taxonomy" id="992047"/>
    <lineage>
        <taxon>Bacteria</taxon>
        <taxon>Pseudomonadati</taxon>
        <taxon>Campylobacterota</taxon>
        <taxon>Epsilonproteobacteria</taxon>
        <taxon>Campylobacterales</taxon>
        <taxon>Helicobacteraceae</taxon>
        <taxon>Helicobacter</taxon>
    </lineage>
</organism>
<sequence>MWTGKKSWIALLNSTEFFRADRGHALLILFNLGSIFVKRWL</sequence>
<proteinExistence type="predicted"/>